<evidence type="ECO:0000256" key="11">
    <source>
        <dbReference type="ARBA" id="ARBA00041716"/>
    </source>
</evidence>
<dbReference type="SMART" id="SM00271">
    <property type="entry name" value="DnaJ"/>
    <property type="match status" value="1"/>
</dbReference>
<keyword evidence="2" id="KW-0812">Transmembrane</keyword>
<keyword evidence="6" id="KW-0496">Mitochondrion</keyword>
<keyword evidence="4" id="KW-1133">Transmembrane helix</keyword>
<evidence type="ECO:0000256" key="3">
    <source>
        <dbReference type="ARBA" id="ARBA00022792"/>
    </source>
</evidence>
<dbReference type="OrthoDB" id="240298at2759"/>
<proteinExistence type="inferred from homology"/>
<dbReference type="PANTHER" id="PTHR12763:SF28">
    <property type="entry name" value="GEO10507P1-RELATED"/>
    <property type="match status" value="1"/>
</dbReference>
<evidence type="ECO:0000259" key="12">
    <source>
        <dbReference type="PROSITE" id="PS50076"/>
    </source>
</evidence>
<organism evidence="13 14">
    <name type="scientific">Malassezia sympodialis (strain ATCC 42132)</name>
    <name type="common">Atopic eczema-associated yeast</name>
    <dbReference type="NCBI Taxonomy" id="1230383"/>
    <lineage>
        <taxon>Eukaryota</taxon>
        <taxon>Fungi</taxon>
        <taxon>Dikarya</taxon>
        <taxon>Basidiomycota</taxon>
        <taxon>Ustilaginomycotina</taxon>
        <taxon>Malasseziomycetes</taxon>
        <taxon>Malasseziales</taxon>
        <taxon>Malasseziaceae</taxon>
        <taxon>Malassezia</taxon>
    </lineage>
</organism>
<dbReference type="GO" id="GO:0030150">
    <property type="term" value="P:protein import into mitochondrial matrix"/>
    <property type="evidence" value="ECO:0007669"/>
    <property type="project" value="TreeGrafter"/>
</dbReference>
<evidence type="ECO:0000256" key="1">
    <source>
        <dbReference type="ARBA" id="ARBA00004434"/>
    </source>
</evidence>
<dbReference type="InterPro" id="IPR036869">
    <property type="entry name" value="J_dom_sf"/>
</dbReference>
<dbReference type="AlphaFoldDB" id="A0A1M8ACJ6"/>
<keyword evidence="5" id="KW-0813">Transport</keyword>
<gene>
    <name evidence="13" type="ORF">MSYG_4458</name>
</gene>
<dbReference type="VEuPathDB" id="FungiDB:MSYG_4458"/>
<accession>A0A1M8ACJ6</accession>
<dbReference type="GO" id="GO:0001671">
    <property type="term" value="F:ATPase activator activity"/>
    <property type="evidence" value="ECO:0007669"/>
    <property type="project" value="TreeGrafter"/>
</dbReference>
<evidence type="ECO:0000256" key="7">
    <source>
        <dbReference type="ARBA" id="ARBA00023136"/>
    </source>
</evidence>
<keyword evidence="8" id="KW-0143">Chaperone</keyword>
<comment type="subcellular location">
    <subcellularLocation>
        <location evidence="1">Mitochondrion inner membrane</location>
        <topology evidence="1">Single-pass membrane protein</topology>
    </subcellularLocation>
</comment>
<keyword evidence="5" id="KW-0811">Translocation</keyword>
<evidence type="ECO:0000256" key="8">
    <source>
        <dbReference type="ARBA" id="ARBA00023186"/>
    </source>
</evidence>
<comment type="similarity">
    <text evidence="9">Belongs to the TIM14 family.</text>
</comment>
<protein>
    <recommendedName>
        <fullName evidence="10">Mitochondrial import inner membrane translocase subunit TIM14</fullName>
    </recommendedName>
    <alternativeName>
        <fullName evidence="11">Presequence translocated-associated motor subunit PAM18</fullName>
    </alternativeName>
</protein>
<feature type="domain" description="J" evidence="12">
    <location>
        <begin position="87"/>
        <end position="142"/>
    </location>
</feature>
<dbReference type="PANTHER" id="PTHR12763">
    <property type="match status" value="1"/>
</dbReference>
<keyword evidence="3" id="KW-0999">Mitochondrion inner membrane</keyword>
<evidence type="ECO:0000313" key="13">
    <source>
        <dbReference type="EMBL" id="SHO80103.1"/>
    </source>
</evidence>
<dbReference type="Proteomes" id="UP000186303">
    <property type="component" value="Chromosome 8"/>
</dbReference>
<dbReference type="GO" id="GO:0001405">
    <property type="term" value="C:PAM complex, Tim23 associated import motor"/>
    <property type="evidence" value="ECO:0007669"/>
    <property type="project" value="TreeGrafter"/>
</dbReference>
<dbReference type="OMA" id="SIRYASC"/>
<reference evidence="14" key="1">
    <citation type="journal article" date="2017" name="Nucleic Acids Res.">
        <title>Proteogenomics produces comprehensive and highly accurate protein-coding gene annotation in a complete genome assembly of Malassezia sympodialis.</title>
        <authorList>
            <person name="Zhu Y."/>
            <person name="Engstroem P.G."/>
            <person name="Tellgren-Roth C."/>
            <person name="Baudo C.D."/>
            <person name="Kennell J.C."/>
            <person name="Sun S."/>
            <person name="Billmyre R.B."/>
            <person name="Schroeder M.S."/>
            <person name="Andersson A."/>
            <person name="Holm T."/>
            <person name="Sigurgeirsson B."/>
            <person name="Wu G."/>
            <person name="Sankaranarayanan S.R."/>
            <person name="Siddharthan R."/>
            <person name="Sanyal K."/>
            <person name="Lundeberg J."/>
            <person name="Nystedt B."/>
            <person name="Boekhout T."/>
            <person name="Dawson T.L. Jr."/>
            <person name="Heitman J."/>
            <person name="Scheynius A."/>
            <person name="Lehtioe J."/>
        </authorList>
    </citation>
    <scope>NUCLEOTIDE SEQUENCE [LARGE SCALE GENOMIC DNA]</scope>
    <source>
        <strain evidence="14">ATCC 42132</strain>
    </source>
</reference>
<evidence type="ECO:0000256" key="6">
    <source>
        <dbReference type="ARBA" id="ARBA00023128"/>
    </source>
</evidence>
<sequence>MLVVRSAVRSLRVPAPVSVARGMTTSALRPSMPLQLQVTQPSHIATPMVLGCGLIGAGVLAMMMRPTSASNGKWVKGGFQAKMDRKEAIQILGLREASVNRNRIKDAHRRMMIANHPDRGGSPYLASKINEAKDLLERTTSR</sequence>
<keyword evidence="14" id="KW-1185">Reference proteome</keyword>
<evidence type="ECO:0000256" key="9">
    <source>
        <dbReference type="ARBA" id="ARBA00038105"/>
    </source>
</evidence>
<evidence type="ECO:0000256" key="5">
    <source>
        <dbReference type="ARBA" id="ARBA00023010"/>
    </source>
</evidence>
<dbReference type="EMBL" id="LT671828">
    <property type="protein sequence ID" value="SHO80103.1"/>
    <property type="molecule type" value="Genomic_DNA"/>
</dbReference>
<evidence type="ECO:0000256" key="10">
    <source>
        <dbReference type="ARBA" id="ARBA00040828"/>
    </source>
</evidence>
<dbReference type="PROSITE" id="PS50076">
    <property type="entry name" value="DNAJ_2"/>
    <property type="match status" value="1"/>
</dbReference>
<keyword evidence="7" id="KW-0472">Membrane</keyword>
<evidence type="ECO:0000256" key="2">
    <source>
        <dbReference type="ARBA" id="ARBA00022692"/>
    </source>
</evidence>
<dbReference type="STRING" id="1230383.A0A1M8ACJ6"/>
<dbReference type="CDD" id="cd06257">
    <property type="entry name" value="DnaJ"/>
    <property type="match status" value="1"/>
</dbReference>
<dbReference type="FunFam" id="1.10.287.110:FF:000001">
    <property type="entry name" value="Import inner membrane translocase subunit tim14"/>
    <property type="match status" value="1"/>
</dbReference>
<dbReference type="SUPFAM" id="SSF46565">
    <property type="entry name" value="Chaperone J-domain"/>
    <property type="match status" value="1"/>
</dbReference>
<name>A0A1M8ACJ6_MALS4</name>
<evidence type="ECO:0000256" key="4">
    <source>
        <dbReference type="ARBA" id="ARBA00022989"/>
    </source>
</evidence>
<dbReference type="Gene3D" id="1.10.287.110">
    <property type="entry name" value="DnaJ domain"/>
    <property type="match status" value="1"/>
</dbReference>
<dbReference type="InterPro" id="IPR001623">
    <property type="entry name" value="DnaJ_domain"/>
</dbReference>
<keyword evidence="5" id="KW-0653">Protein transport</keyword>
<evidence type="ECO:0000313" key="14">
    <source>
        <dbReference type="Proteomes" id="UP000186303"/>
    </source>
</evidence>